<feature type="signal peptide" evidence="1">
    <location>
        <begin position="1"/>
        <end position="19"/>
    </location>
</feature>
<proteinExistence type="predicted"/>
<gene>
    <name evidence="2" type="ORF">J8H85_07695</name>
</gene>
<dbReference type="Proteomes" id="UP000670776">
    <property type="component" value="Unassembled WGS sequence"/>
</dbReference>
<keyword evidence="1" id="KW-0732">Signal</keyword>
<evidence type="ECO:0000313" key="3">
    <source>
        <dbReference type="Proteomes" id="UP000670776"/>
    </source>
</evidence>
<comment type="caution">
    <text evidence="2">The sequence shown here is derived from an EMBL/GenBank/DDBJ whole genome shotgun (WGS) entry which is preliminary data.</text>
</comment>
<evidence type="ECO:0000256" key="1">
    <source>
        <dbReference type="SAM" id="SignalP"/>
    </source>
</evidence>
<sequence>MKYIVTFILFLAVTVSISAQTPEKISYQAIIRGNNNSLVANSNISIKILIRQGTITGTTVYEETHTGTTNASGLVSLVIGNGTPSTGSFSAINWSQASYFIETQVDLTGGSNYSVIGASQLLSVPYALHAKTATSITGPNPYKAAIIPFTASRTIASSDVNNTIACTANATLTLSSNFSSMAIGDTINFEAHNGATLTINAGSGVSLNYTAGGSGQYVSTSGNVRFGMLRKTGTNAYIISGQ</sequence>
<reference evidence="2 3" key="1">
    <citation type="submission" date="2021-04" db="EMBL/GenBank/DDBJ databases">
        <title>Mariniflexile gromovii gen. nov., sp. nov., a gliding bacterium isolated from the sea urchin Strongylocentrotus intermedius.</title>
        <authorList>
            <person name="Ko S."/>
            <person name="Le V."/>
            <person name="Ahn C.-Y."/>
            <person name="Oh H.-M."/>
        </authorList>
    </citation>
    <scope>NUCLEOTIDE SEQUENCE [LARGE SCALE GENOMIC DNA]</scope>
    <source>
        <strain evidence="2 3">KCTC 12570</strain>
    </source>
</reference>
<accession>A0ABS4BSZ3</accession>
<organism evidence="2 3">
    <name type="scientific">Mariniflexile gromovii</name>
    <dbReference type="NCBI Taxonomy" id="362523"/>
    <lineage>
        <taxon>Bacteria</taxon>
        <taxon>Pseudomonadati</taxon>
        <taxon>Bacteroidota</taxon>
        <taxon>Flavobacteriia</taxon>
        <taxon>Flavobacteriales</taxon>
        <taxon>Flavobacteriaceae</taxon>
        <taxon>Mariniflexile</taxon>
    </lineage>
</organism>
<protein>
    <submittedName>
        <fullName evidence="2">Uncharacterized protein</fullName>
    </submittedName>
</protein>
<name>A0ABS4BSZ3_9FLAO</name>
<dbReference type="RefSeq" id="WP_209654203.1">
    <property type="nucleotide sequence ID" value="NZ_JAGJCB010000005.1"/>
</dbReference>
<evidence type="ECO:0000313" key="2">
    <source>
        <dbReference type="EMBL" id="MBP0903708.1"/>
    </source>
</evidence>
<keyword evidence="3" id="KW-1185">Reference proteome</keyword>
<feature type="chain" id="PRO_5046188856" evidence="1">
    <location>
        <begin position="20"/>
        <end position="242"/>
    </location>
</feature>
<dbReference type="EMBL" id="JAGJCB010000005">
    <property type="protein sequence ID" value="MBP0903708.1"/>
    <property type="molecule type" value="Genomic_DNA"/>
</dbReference>